<dbReference type="Pfam" id="PF11625">
    <property type="entry name" value="DUF3253"/>
    <property type="match status" value="1"/>
</dbReference>
<sequence length="81" mass="9389">MDKDSIRKKIIALTSARYPKTICPSEVLPSEDKKNKEKMELVREVARELADKSLIEIMQKEKVIDYTNIKGPIRLKKKEST</sequence>
<protein>
    <submittedName>
        <fullName evidence="1">DUF3253 domain-containing protein</fullName>
    </submittedName>
</protein>
<dbReference type="Gene3D" id="1.10.10.10">
    <property type="entry name" value="Winged helix-like DNA-binding domain superfamily/Winged helix DNA-binding domain"/>
    <property type="match status" value="1"/>
</dbReference>
<dbReference type="AlphaFoldDB" id="A0A2K9NP97"/>
<name>A0A2K9NP97_BACTC</name>
<reference evidence="1 2" key="1">
    <citation type="submission" date="2018-01" db="EMBL/GenBank/DDBJ databases">
        <title>Complete genome sequence of Bacteriovorax stolpii DSM12778.</title>
        <authorList>
            <person name="Tang B."/>
            <person name="Chang J."/>
        </authorList>
    </citation>
    <scope>NUCLEOTIDE SEQUENCE [LARGE SCALE GENOMIC DNA]</scope>
    <source>
        <strain evidence="1 2">DSM 12778</strain>
    </source>
</reference>
<dbReference type="InterPro" id="IPR036390">
    <property type="entry name" value="WH_DNA-bd_sf"/>
</dbReference>
<proteinExistence type="predicted"/>
<accession>A0A2K9NP97</accession>
<dbReference type="InterPro" id="IPR021660">
    <property type="entry name" value="DUF3253"/>
</dbReference>
<evidence type="ECO:0000313" key="2">
    <source>
        <dbReference type="Proteomes" id="UP000235584"/>
    </source>
</evidence>
<dbReference type="SUPFAM" id="SSF46785">
    <property type="entry name" value="Winged helix' DNA-binding domain"/>
    <property type="match status" value="1"/>
</dbReference>
<dbReference type="Proteomes" id="UP000235584">
    <property type="component" value="Chromosome"/>
</dbReference>
<dbReference type="EMBL" id="CP025704">
    <property type="protein sequence ID" value="AUN97322.1"/>
    <property type="molecule type" value="Genomic_DNA"/>
</dbReference>
<dbReference type="RefSeq" id="WP_102242617.1">
    <property type="nucleotide sequence ID" value="NZ_CP025704.1"/>
</dbReference>
<gene>
    <name evidence="1" type="ORF">C0V70_04185</name>
</gene>
<dbReference type="InterPro" id="IPR036388">
    <property type="entry name" value="WH-like_DNA-bd_sf"/>
</dbReference>
<keyword evidence="2" id="KW-1185">Reference proteome</keyword>
<organism evidence="1 2">
    <name type="scientific">Bacteriovorax stolpii</name>
    <name type="common">Bdellovibrio stolpii</name>
    <dbReference type="NCBI Taxonomy" id="960"/>
    <lineage>
        <taxon>Bacteria</taxon>
        <taxon>Pseudomonadati</taxon>
        <taxon>Bdellovibrionota</taxon>
        <taxon>Bacteriovoracia</taxon>
        <taxon>Bacteriovoracales</taxon>
        <taxon>Bacteriovoracaceae</taxon>
        <taxon>Bacteriovorax</taxon>
    </lineage>
</organism>
<evidence type="ECO:0000313" key="1">
    <source>
        <dbReference type="EMBL" id="AUN97322.1"/>
    </source>
</evidence>
<dbReference type="KEGG" id="bsto:C0V70_04185"/>